<organism evidence="10 11">
    <name type="scientific">Streptomyces aurantiacus</name>
    <dbReference type="NCBI Taxonomy" id="47760"/>
    <lineage>
        <taxon>Bacteria</taxon>
        <taxon>Bacillati</taxon>
        <taxon>Actinomycetota</taxon>
        <taxon>Actinomycetes</taxon>
        <taxon>Kitasatosporales</taxon>
        <taxon>Streptomycetaceae</taxon>
        <taxon>Streptomyces</taxon>
        <taxon>Streptomyces aurantiacus group</taxon>
    </lineage>
</organism>
<reference evidence="10 11" key="1">
    <citation type="journal article" date="2014" name="Int. J. Syst. Evol. Microbiol.">
        <title>Complete genome sequence of Corynebacterium casei LMG S-19264T (=DSM 44701T), isolated from a smear-ripened cheese.</title>
        <authorList>
            <consortium name="US DOE Joint Genome Institute (JGI-PGF)"/>
            <person name="Walter F."/>
            <person name="Albersmeier A."/>
            <person name="Kalinowski J."/>
            <person name="Ruckert C."/>
        </authorList>
    </citation>
    <scope>NUCLEOTIDE SEQUENCE [LARGE SCALE GENOMIC DNA]</scope>
    <source>
        <strain evidence="10 11">JCM 4677</strain>
    </source>
</reference>
<evidence type="ECO:0000256" key="3">
    <source>
        <dbReference type="ARBA" id="ARBA00022475"/>
    </source>
</evidence>
<evidence type="ECO:0000256" key="4">
    <source>
        <dbReference type="ARBA" id="ARBA00022692"/>
    </source>
</evidence>
<keyword evidence="4 8" id="KW-0812">Transmembrane</keyword>
<dbReference type="PROSITE" id="PS50850">
    <property type="entry name" value="MFS"/>
    <property type="match status" value="1"/>
</dbReference>
<dbReference type="InterPro" id="IPR020846">
    <property type="entry name" value="MFS_dom"/>
</dbReference>
<dbReference type="InterPro" id="IPR036259">
    <property type="entry name" value="MFS_trans_sf"/>
</dbReference>
<dbReference type="EMBL" id="AP023440">
    <property type="protein sequence ID" value="BCL33027.1"/>
    <property type="molecule type" value="Genomic_DNA"/>
</dbReference>
<evidence type="ECO:0000256" key="1">
    <source>
        <dbReference type="ARBA" id="ARBA00004429"/>
    </source>
</evidence>
<dbReference type="GO" id="GO:0022857">
    <property type="term" value="F:transmembrane transporter activity"/>
    <property type="evidence" value="ECO:0007669"/>
    <property type="project" value="InterPro"/>
</dbReference>
<feature type="transmembrane region" description="Helical" evidence="8">
    <location>
        <begin position="85"/>
        <end position="105"/>
    </location>
</feature>
<dbReference type="KEGG" id="sgm:GCM10017557_78860"/>
<keyword evidence="11" id="KW-1185">Reference proteome</keyword>
<dbReference type="GO" id="GO:0005886">
    <property type="term" value="C:plasma membrane"/>
    <property type="evidence" value="ECO:0007669"/>
    <property type="project" value="UniProtKB-SubCell"/>
</dbReference>
<feature type="domain" description="Major facilitator superfamily (MFS) profile" evidence="9">
    <location>
        <begin position="255"/>
        <end position="459"/>
    </location>
</feature>
<evidence type="ECO:0000259" key="9">
    <source>
        <dbReference type="PROSITE" id="PS50850"/>
    </source>
</evidence>
<keyword evidence="3" id="KW-1003">Cell membrane</keyword>
<sequence length="459" mass="47396">MTMSTTPHPPPPDLPPKLPPGLPPVVPPPPKARTASGLRGFALDTRPLAYPVFRRLLIGQSAAYVGTMVTAVTIPVQVYSLSHSSLSVGLTGLAGLAPLVVFGLYGGVIADRFDRRVLYLASAFATWATTLALLIQAVAELRSIPVILVLVAVQAGAFAMSSAARGAIIPRVVPTPLVPAANTLYFTAGNVGQVAGPLVAGLLISLPNGYSWAYAADAVLFSLLLYSALRLPPVMPTGSAIRTGGLRAVLDGLRFITAAPVLWMSFAVDIAAMTLAMPTALFPQAAETRFGGGVGLLYSAIAMGSVAAGLCSGWIGRVRRQGRALAVAVTVWAAAIALAGTVHHLFVAVVLLAAAGAADLVSAVYRETILQTYAPDAMRGRLQGVFTVVVAGGPRLGDLRAGAMASATGLGVAWTGSSLLCMFVVLAGALLVRPFWRYDVTVAQDPNHGETRAPATPPE</sequence>
<keyword evidence="6 8" id="KW-0472">Membrane</keyword>
<dbReference type="Pfam" id="PF05977">
    <property type="entry name" value="MFS_3"/>
    <property type="match status" value="1"/>
</dbReference>
<dbReference type="CDD" id="cd06173">
    <property type="entry name" value="MFS_MefA_like"/>
    <property type="match status" value="1"/>
</dbReference>
<evidence type="ECO:0000256" key="8">
    <source>
        <dbReference type="SAM" id="Phobius"/>
    </source>
</evidence>
<proteinExistence type="predicted"/>
<protein>
    <submittedName>
        <fullName evidence="10">MFS transporter</fullName>
    </submittedName>
</protein>
<evidence type="ECO:0000313" key="11">
    <source>
        <dbReference type="Proteomes" id="UP000516444"/>
    </source>
</evidence>
<evidence type="ECO:0000256" key="5">
    <source>
        <dbReference type="ARBA" id="ARBA00022989"/>
    </source>
</evidence>
<name>A0A7G1PGK0_9ACTN</name>
<feature type="compositionally biased region" description="Pro residues" evidence="7">
    <location>
        <begin position="7"/>
        <end position="31"/>
    </location>
</feature>
<evidence type="ECO:0000256" key="6">
    <source>
        <dbReference type="ARBA" id="ARBA00023136"/>
    </source>
</evidence>
<feature type="transmembrane region" description="Helical" evidence="8">
    <location>
        <begin position="212"/>
        <end position="231"/>
    </location>
</feature>
<comment type="subcellular location">
    <subcellularLocation>
        <location evidence="1">Cell inner membrane</location>
        <topology evidence="1">Multi-pass membrane protein</topology>
    </subcellularLocation>
</comment>
<accession>A0A7G1PGK0</accession>
<feature type="transmembrane region" description="Helical" evidence="8">
    <location>
        <begin position="322"/>
        <end position="339"/>
    </location>
</feature>
<feature type="transmembrane region" description="Helical" evidence="8">
    <location>
        <begin position="296"/>
        <end position="315"/>
    </location>
</feature>
<dbReference type="AlphaFoldDB" id="A0A7G1PGK0"/>
<dbReference type="PANTHER" id="PTHR23513">
    <property type="entry name" value="INTEGRAL MEMBRANE EFFLUX PROTEIN-RELATED"/>
    <property type="match status" value="1"/>
</dbReference>
<feature type="transmembrane region" description="Helical" evidence="8">
    <location>
        <begin position="56"/>
        <end position="79"/>
    </location>
</feature>
<feature type="transmembrane region" description="Helical" evidence="8">
    <location>
        <begin position="252"/>
        <end position="276"/>
    </location>
</feature>
<feature type="transmembrane region" description="Helical" evidence="8">
    <location>
        <begin position="117"/>
        <end position="138"/>
    </location>
</feature>
<gene>
    <name evidence="10" type="ORF">GCM10017557_78860</name>
</gene>
<feature type="region of interest" description="Disordered" evidence="7">
    <location>
        <begin position="1"/>
        <end position="33"/>
    </location>
</feature>
<dbReference type="SUPFAM" id="SSF103473">
    <property type="entry name" value="MFS general substrate transporter"/>
    <property type="match status" value="1"/>
</dbReference>
<evidence type="ECO:0000256" key="2">
    <source>
        <dbReference type="ARBA" id="ARBA00022448"/>
    </source>
</evidence>
<dbReference type="InterPro" id="IPR010290">
    <property type="entry name" value="TM_effector"/>
</dbReference>
<evidence type="ECO:0000256" key="7">
    <source>
        <dbReference type="SAM" id="MobiDB-lite"/>
    </source>
</evidence>
<dbReference type="PANTHER" id="PTHR23513:SF9">
    <property type="entry name" value="ENTEROBACTIN EXPORTER ENTS"/>
    <property type="match status" value="1"/>
</dbReference>
<dbReference type="Gene3D" id="1.20.1250.20">
    <property type="entry name" value="MFS general substrate transporter like domains"/>
    <property type="match status" value="1"/>
</dbReference>
<evidence type="ECO:0000313" key="10">
    <source>
        <dbReference type="EMBL" id="BCL33027.1"/>
    </source>
</evidence>
<keyword evidence="5 8" id="KW-1133">Transmembrane helix</keyword>
<feature type="transmembrane region" description="Helical" evidence="8">
    <location>
        <begin position="410"/>
        <end position="432"/>
    </location>
</feature>
<feature type="transmembrane region" description="Helical" evidence="8">
    <location>
        <begin position="144"/>
        <end position="164"/>
    </location>
</feature>
<feature type="transmembrane region" description="Helical" evidence="8">
    <location>
        <begin position="184"/>
        <end position="206"/>
    </location>
</feature>
<dbReference type="Proteomes" id="UP000516444">
    <property type="component" value="Chromosome"/>
</dbReference>
<keyword evidence="2" id="KW-0813">Transport</keyword>